<gene>
    <name evidence="2" type="ORF">PLEPLA_LOCUS12599</name>
</gene>
<reference evidence="2" key="1">
    <citation type="submission" date="2020-03" db="EMBL/GenBank/DDBJ databases">
        <authorList>
            <person name="Weist P."/>
        </authorList>
    </citation>
    <scope>NUCLEOTIDE SEQUENCE</scope>
</reference>
<dbReference type="EMBL" id="CADEAL010000746">
    <property type="protein sequence ID" value="CAB1424671.1"/>
    <property type="molecule type" value="Genomic_DNA"/>
</dbReference>
<proteinExistence type="predicted"/>
<accession>A0A9N7U4W5</accession>
<evidence type="ECO:0000259" key="1">
    <source>
        <dbReference type="Pfam" id="PF23093"/>
    </source>
</evidence>
<dbReference type="InterPro" id="IPR057629">
    <property type="entry name" value="Teneurin1-4_GBD"/>
</dbReference>
<dbReference type="Proteomes" id="UP001153269">
    <property type="component" value="Unassembled WGS sequence"/>
</dbReference>
<dbReference type="AlphaFoldDB" id="A0A9N7U4W5"/>
<evidence type="ECO:0000313" key="2">
    <source>
        <dbReference type="EMBL" id="CAB1424671.1"/>
    </source>
</evidence>
<feature type="domain" description="Teneurin-1-4-like galactose-binding" evidence="1">
    <location>
        <begin position="22"/>
        <end position="68"/>
    </location>
</feature>
<keyword evidence="3" id="KW-1185">Reference proteome</keyword>
<protein>
    <recommendedName>
        <fullName evidence="1">Teneurin-1-4-like galactose-binding domain-containing protein</fullName>
    </recommendedName>
</protein>
<name>A0A9N7U4W5_PLEPL</name>
<sequence length="87" mass="9675">MSVTDIARGLTMEEKWVRGRAIDRGEVDVGTQQSQAIPPGLFWRFHMTVHHPTYIKFNLSLSHNALLGGLRTQEHTAYTHAGKGGSC</sequence>
<dbReference type="Pfam" id="PF23093">
    <property type="entry name" value="GBD_Tenm3"/>
    <property type="match status" value="1"/>
</dbReference>
<comment type="caution">
    <text evidence="2">The sequence shown here is derived from an EMBL/GenBank/DDBJ whole genome shotgun (WGS) entry which is preliminary data.</text>
</comment>
<evidence type="ECO:0000313" key="3">
    <source>
        <dbReference type="Proteomes" id="UP001153269"/>
    </source>
</evidence>
<organism evidence="2 3">
    <name type="scientific">Pleuronectes platessa</name>
    <name type="common">European plaice</name>
    <dbReference type="NCBI Taxonomy" id="8262"/>
    <lineage>
        <taxon>Eukaryota</taxon>
        <taxon>Metazoa</taxon>
        <taxon>Chordata</taxon>
        <taxon>Craniata</taxon>
        <taxon>Vertebrata</taxon>
        <taxon>Euteleostomi</taxon>
        <taxon>Actinopterygii</taxon>
        <taxon>Neopterygii</taxon>
        <taxon>Teleostei</taxon>
        <taxon>Neoteleostei</taxon>
        <taxon>Acanthomorphata</taxon>
        <taxon>Carangaria</taxon>
        <taxon>Pleuronectiformes</taxon>
        <taxon>Pleuronectoidei</taxon>
        <taxon>Pleuronectidae</taxon>
        <taxon>Pleuronectes</taxon>
    </lineage>
</organism>